<evidence type="ECO:0000256" key="4">
    <source>
        <dbReference type="SAM" id="MobiDB-lite"/>
    </source>
</evidence>
<dbReference type="PANTHER" id="PTHR30290:SF9">
    <property type="entry name" value="OLIGOPEPTIDE-BINDING PROTEIN APPA"/>
    <property type="match status" value="1"/>
</dbReference>
<dbReference type="STRING" id="797114.C475_07500"/>
<dbReference type="InterPro" id="IPR039424">
    <property type="entry name" value="SBP_5"/>
</dbReference>
<dbReference type="Gene3D" id="3.10.105.10">
    <property type="entry name" value="Dipeptide-binding Protein, Domain 3"/>
    <property type="match status" value="1"/>
</dbReference>
<dbReference type="AlphaFoldDB" id="M0CYM8"/>
<organism evidence="6 7">
    <name type="scientific">Halosimplex carlsbadense 2-9-1</name>
    <dbReference type="NCBI Taxonomy" id="797114"/>
    <lineage>
        <taxon>Archaea</taxon>
        <taxon>Methanobacteriati</taxon>
        <taxon>Methanobacteriota</taxon>
        <taxon>Stenosarchaea group</taxon>
        <taxon>Halobacteria</taxon>
        <taxon>Halobacteriales</taxon>
        <taxon>Haloarculaceae</taxon>
        <taxon>Halosimplex</taxon>
    </lineage>
</organism>
<comment type="similarity">
    <text evidence="1">Belongs to the bacterial solute-binding protein 5 family.</text>
</comment>
<evidence type="ECO:0000259" key="5">
    <source>
        <dbReference type="Pfam" id="PF00496"/>
    </source>
</evidence>
<dbReference type="GO" id="GO:1904680">
    <property type="term" value="F:peptide transmembrane transporter activity"/>
    <property type="evidence" value="ECO:0007669"/>
    <property type="project" value="TreeGrafter"/>
</dbReference>
<dbReference type="EMBL" id="AOIU01000013">
    <property type="protein sequence ID" value="ELZ27748.1"/>
    <property type="molecule type" value="Genomic_DNA"/>
</dbReference>
<dbReference type="eggNOG" id="arCOG01534">
    <property type="taxonomic scope" value="Archaea"/>
</dbReference>
<dbReference type="PROSITE" id="PS51257">
    <property type="entry name" value="PROKAR_LIPOPROTEIN"/>
    <property type="match status" value="1"/>
</dbReference>
<dbReference type="Gene3D" id="3.90.76.10">
    <property type="entry name" value="Dipeptide-binding Protein, Domain 1"/>
    <property type="match status" value="1"/>
</dbReference>
<dbReference type="SUPFAM" id="SSF53850">
    <property type="entry name" value="Periplasmic binding protein-like II"/>
    <property type="match status" value="1"/>
</dbReference>
<dbReference type="CDD" id="cd08493">
    <property type="entry name" value="PBP2_DppA_like"/>
    <property type="match status" value="1"/>
</dbReference>
<dbReference type="GO" id="GO:0015833">
    <property type="term" value="P:peptide transport"/>
    <property type="evidence" value="ECO:0007669"/>
    <property type="project" value="TreeGrafter"/>
</dbReference>
<evidence type="ECO:0000256" key="3">
    <source>
        <dbReference type="ARBA" id="ARBA00022729"/>
    </source>
</evidence>
<dbReference type="PROSITE" id="PS51318">
    <property type="entry name" value="TAT"/>
    <property type="match status" value="1"/>
</dbReference>
<protein>
    <submittedName>
        <fullName evidence="6">Family 5 extracellular solute-binding protein</fullName>
    </submittedName>
</protein>
<dbReference type="Proteomes" id="UP000011626">
    <property type="component" value="Unassembled WGS sequence"/>
</dbReference>
<evidence type="ECO:0000256" key="1">
    <source>
        <dbReference type="ARBA" id="ARBA00005695"/>
    </source>
</evidence>
<sequence length="602" mass="65603">MIMSPERSIDRRKFLTLAGSTAATVTVAGCGGGGDGAQTTEPGDGADGGDGDGGDGGDGTDDGDGDTEQTEPDDGGGGDVSGTLVYARGDHPENYDPQQTTSGEVAKVTNQVFDTLIQFAPGSGGQLEDALATDYSLDGTTATLELREGVTFHNGEEFTASDFKATYQRFTQSDYDYYLGDENRSGYGPFTLGNWIESVDDSEDYSLTIELQQQYAPFLRNLAMFAAAVLSKAQIEEMGASGDDQVSLGTQPVGTGPFAFDQLDNPNSRIRLTANEEFWGDGPNVANVVFKTIQENSTRVQDVINGDSHVTDNLDSDGFQRADSSGSATLLRKNGINVGYMAFNMARREEFRDRRVRRAVSHAVNTEAIVDQIYQGFATQADQPLPPDVLGHNDDLEPYPQDKDQAQSLLEEAGYGDGFEFELATFSNPRGYNPSPIQTANQVKSDLEDIGLSVNINQFSTFSPYLDYTDQGRHDACFLGWYTDNADPDNFLYVLLDPKVSMDAVPDGQDWVSFDTEGYSTLNVSAWANTDYMEIVREAQQTYDEGERESMYVEANRIAHDEAPWVFVDYAETLRAINEAVVEDSYTVSSVGGPYLNTVEIQ</sequence>
<keyword evidence="2" id="KW-0813">Transport</keyword>
<keyword evidence="3" id="KW-0732">Signal</keyword>
<comment type="caution">
    <text evidence="6">The sequence shown here is derived from an EMBL/GenBank/DDBJ whole genome shotgun (WGS) entry which is preliminary data.</text>
</comment>
<dbReference type="PIRSF" id="PIRSF002741">
    <property type="entry name" value="MppA"/>
    <property type="match status" value="1"/>
</dbReference>
<feature type="compositionally biased region" description="Acidic residues" evidence="4">
    <location>
        <begin position="47"/>
        <end position="76"/>
    </location>
</feature>
<proteinExistence type="inferred from homology"/>
<dbReference type="InterPro" id="IPR000914">
    <property type="entry name" value="SBP_5_dom"/>
</dbReference>
<evidence type="ECO:0000256" key="2">
    <source>
        <dbReference type="ARBA" id="ARBA00022448"/>
    </source>
</evidence>
<evidence type="ECO:0000313" key="7">
    <source>
        <dbReference type="Proteomes" id="UP000011626"/>
    </source>
</evidence>
<dbReference type="Gene3D" id="3.40.190.10">
    <property type="entry name" value="Periplasmic binding protein-like II"/>
    <property type="match status" value="1"/>
</dbReference>
<dbReference type="GO" id="GO:0042597">
    <property type="term" value="C:periplasmic space"/>
    <property type="evidence" value="ECO:0007669"/>
    <property type="project" value="UniProtKB-ARBA"/>
</dbReference>
<feature type="region of interest" description="Disordered" evidence="4">
    <location>
        <begin position="27"/>
        <end position="102"/>
    </location>
</feature>
<reference evidence="6 7" key="1">
    <citation type="journal article" date="2014" name="PLoS Genet.">
        <title>Phylogenetically driven sequencing of extremely halophilic archaea reveals strategies for static and dynamic osmo-response.</title>
        <authorList>
            <person name="Becker E.A."/>
            <person name="Seitzer P.M."/>
            <person name="Tritt A."/>
            <person name="Larsen D."/>
            <person name="Krusor M."/>
            <person name="Yao A.I."/>
            <person name="Wu D."/>
            <person name="Madern D."/>
            <person name="Eisen J.A."/>
            <person name="Darling A.E."/>
            <person name="Facciotti M.T."/>
        </authorList>
    </citation>
    <scope>NUCLEOTIDE SEQUENCE [LARGE SCALE GENOMIC DNA]</scope>
    <source>
        <strain evidence="6 7">2-9-1</strain>
    </source>
</reference>
<dbReference type="PANTHER" id="PTHR30290">
    <property type="entry name" value="PERIPLASMIC BINDING COMPONENT OF ABC TRANSPORTER"/>
    <property type="match status" value="1"/>
</dbReference>
<name>M0CYM8_9EURY</name>
<gene>
    <name evidence="6" type="ORF">C475_07500</name>
</gene>
<keyword evidence="7" id="KW-1185">Reference proteome</keyword>
<dbReference type="InterPro" id="IPR006311">
    <property type="entry name" value="TAT_signal"/>
</dbReference>
<evidence type="ECO:0000313" key="6">
    <source>
        <dbReference type="EMBL" id="ELZ27748.1"/>
    </source>
</evidence>
<dbReference type="Pfam" id="PF00496">
    <property type="entry name" value="SBP_bac_5"/>
    <property type="match status" value="1"/>
</dbReference>
<accession>M0CYM8</accession>
<dbReference type="GO" id="GO:0043190">
    <property type="term" value="C:ATP-binding cassette (ABC) transporter complex"/>
    <property type="evidence" value="ECO:0007669"/>
    <property type="project" value="InterPro"/>
</dbReference>
<feature type="domain" description="Solute-binding protein family 5" evidence="5">
    <location>
        <begin position="128"/>
        <end position="499"/>
    </location>
</feature>
<dbReference type="InterPro" id="IPR030678">
    <property type="entry name" value="Peptide/Ni-bd"/>
</dbReference>
<dbReference type="PATRIC" id="fig|797114.5.peg.1531"/>